<dbReference type="eggNOG" id="ENOG5033KII">
    <property type="taxonomic scope" value="Bacteria"/>
</dbReference>
<feature type="chain" id="PRO_5003151715" evidence="1">
    <location>
        <begin position="26"/>
        <end position="994"/>
    </location>
</feature>
<evidence type="ECO:0000313" key="3">
    <source>
        <dbReference type="Proteomes" id="UP000006683"/>
    </source>
</evidence>
<dbReference type="Proteomes" id="UP000006683">
    <property type="component" value="Chromosome"/>
</dbReference>
<evidence type="ECO:0000256" key="1">
    <source>
        <dbReference type="SAM" id="SignalP"/>
    </source>
</evidence>
<keyword evidence="3" id="KW-1185">Reference proteome</keyword>
<organism evidence="2 3">
    <name type="scientific">Ferrimonas balearica (strain DSM 9799 / CCM 4581 / KCTC 23876 / PAT)</name>
    <dbReference type="NCBI Taxonomy" id="550540"/>
    <lineage>
        <taxon>Bacteria</taxon>
        <taxon>Pseudomonadati</taxon>
        <taxon>Pseudomonadota</taxon>
        <taxon>Gammaproteobacteria</taxon>
        <taxon>Alteromonadales</taxon>
        <taxon>Ferrimonadaceae</taxon>
        <taxon>Ferrimonas</taxon>
    </lineage>
</organism>
<reference evidence="2 3" key="1">
    <citation type="journal article" date="2010" name="Stand. Genomic Sci.">
        <title>Complete genome sequence of Ferrimonas balearica type strain (PAT).</title>
        <authorList>
            <person name="Nolan M."/>
            <person name="Sikorski J."/>
            <person name="Davenport K."/>
            <person name="Lucas S."/>
            <person name="Glavina Del Rio T."/>
            <person name="Tice H."/>
            <person name="Cheng J."/>
            <person name="Goodwin L."/>
            <person name="Pitluck S."/>
            <person name="Liolios K."/>
            <person name="Ivanova N."/>
            <person name="Mavromatis K."/>
            <person name="Ovchinnikova G."/>
            <person name="Pati A."/>
            <person name="Chen A."/>
            <person name="Palaniappan K."/>
            <person name="Land M."/>
            <person name="Hauser L."/>
            <person name="Chang Y."/>
            <person name="Jeffries C."/>
            <person name="Tapia R."/>
            <person name="Brettin T."/>
            <person name="Detter J."/>
            <person name="Han C."/>
            <person name="Yasawong M."/>
            <person name="Rohde M."/>
            <person name="Tindall B."/>
            <person name="Goker M."/>
            <person name="Woyke T."/>
            <person name="Bristow J."/>
            <person name="Eisen J."/>
            <person name="Markowitz V."/>
            <person name="Hugenholtz P."/>
            <person name="Kyrpides N."/>
            <person name="Klenk H."/>
            <person name="Lapidus A."/>
        </authorList>
    </citation>
    <scope>NUCLEOTIDE SEQUENCE [LARGE SCALE GENOMIC DNA]</scope>
    <source>
        <strain evidence="3">DSM 9799 / CCM 4581 / KCTC 23876 / PAT</strain>
    </source>
</reference>
<dbReference type="CDD" id="cd11304">
    <property type="entry name" value="Cadherin_repeat"/>
    <property type="match status" value="1"/>
</dbReference>
<dbReference type="PROSITE" id="PS51257">
    <property type="entry name" value="PROKAR_LIPOPROTEIN"/>
    <property type="match status" value="1"/>
</dbReference>
<sequence>MRTNRRFLLAAWLVLLITGCGGGSGDEGSSTAEPPITTPPEETVLLPHPGLTAPSVTAQYQPERTVRADIEGQKGTLSFELAPGSADDVVEVDPHSGQLRVLNQGDATILVRDSGSPYYKAAEAEWQVTITPGARGQLLTNDLTLSFGDNPASLRVSGAIGQLHYQPMEPQPVIAIDESGRVTALAVGTSLVHIEDDGGRNYQSSGAAAFVRVVPAQGEAAQFQDLDDKPYVPGGTLLPSHTGALAKQVHYVLDDTDSEAVIRLDQESGEMSILGAGDACVRVEQNNGPGYETLADQRFCVTILPAENTGLVISEAPLAFEFDGIVDLPVSGVQGTLTLTLADDAPQDVLAVTNDQRLALLAPGEVRLNVKDDGGRNYLPNQRTVTVTVLPLPHPGLSAINISRPFDADARWIPAIQGAQGELSYRLVKEQDATRVRLDPVSGTLTPLMPGQSTIQVCDDGGRYYAPTNTQFTLTVEKLDNAALAAKPLVTQYQPNQQLIPEFEGVEGSLTLSLLDGQDVVAINSDNSLTTLKSGYAVLRVLDSGNDWYQPAETQLTVTVYPADSPMEAHGLTLSYAPDAQGTLSVIGAVGTPSFAISHGSDQDVVAVDPHTGIVTVLNAGTTNVTVTDPGDAKTGSYRQMVTVTVNKGATNPNLKLASERIQGVYGQLPLEAPRLSGVEPDAWVSYWIEDAAQRQIAQIDSRTGVVTPQQAGIVEVTVTEHSRNYEDSQVQYQAVIELGQHDGLRIDDTTPTHLAFYPDMRIAAPVTDNQYGKLHFSATPSEDYELADDGSLVVHRQPLLRAISVIVEDDGGNKVEPSRAQHTFYLNHIDRDTGEPDTVTFEGSPLLFSAEIEIMKDDHSRLSLASGNDFGTEVLLPDGSGYTRIRASTTLESSGQRVPVTLRLSTRGDCQSPGQWLPLSTPMSAGCSGSQQVRIIMVPGDDYNAALPSGHYLSDEPLMLTQRAKPWASGGVTEMGEEIARQWWLIDIDMYRQ</sequence>
<feature type="signal peptide" evidence="1">
    <location>
        <begin position="1"/>
        <end position="25"/>
    </location>
</feature>
<evidence type="ECO:0000313" key="2">
    <source>
        <dbReference type="EMBL" id="ADN76395.1"/>
    </source>
</evidence>
<keyword evidence="1" id="KW-0732">Signal</keyword>
<dbReference type="EMBL" id="CP002209">
    <property type="protein sequence ID" value="ADN76395.1"/>
    <property type="molecule type" value="Genomic_DNA"/>
</dbReference>
<dbReference type="KEGG" id="fbl:Fbal_2192"/>
<gene>
    <name evidence="2" type="ordered locus">Fbal_2192</name>
</gene>
<dbReference type="GeneID" id="67182391"/>
<accession>E1SVR4</accession>
<dbReference type="HOGENOM" id="CLU_300867_0_0_6"/>
<name>E1SVR4_FERBD</name>
<protein>
    <submittedName>
        <fullName evidence="2">Uncharacterized protein</fullName>
    </submittedName>
</protein>
<dbReference type="STRING" id="550540.Fbal_2192"/>
<dbReference type="RefSeq" id="WP_013345701.1">
    <property type="nucleotide sequence ID" value="NC_014541.1"/>
</dbReference>
<dbReference type="AlphaFoldDB" id="E1SVR4"/>
<proteinExistence type="predicted"/>
<dbReference type="OrthoDB" id="6394533at2"/>